<keyword evidence="7" id="KW-0325">Glycoprotein</keyword>
<organism evidence="11 12">
    <name type="scientific">Sinocyclocheilus rhinocerous</name>
    <dbReference type="NCBI Taxonomy" id="307959"/>
    <lineage>
        <taxon>Eukaryota</taxon>
        <taxon>Metazoa</taxon>
        <taxon>Chordata</taxon>
        <taxon>Craniata</taxon>
        <taxon>Vertebrata</taxon>
        <taxon>Euteleostomi</taxon>
        <taxon>Actinopterygii</taxon>
        <taxon>Neopterygii</taxon>
        <taxon>Teleostei</taxon>
        <taxon>Ostariophysi</taxon>
        <taxon>Cypriniformes</taxon>
        <taxon>Cyprinidae</taxon>
        <taxon>Cyprininae</taxon>
        <taxon>Sinocyclocheilus</taxon>
    </lineage>
</organism>
<dbReference type="PANTHER" id="PTHR19433">
    <property type="entry name" value="T-CELL RECEPTOR ALPHA CHAIN V REGION-RELATED"/>
    <property type="match status" value="1"/>
</dbReference>
<evidence type="ECO:0000256" key="9">
    <source>
        <dbReference type="SAM" id="SignalP"/>
    </source>
</evidence>
<keyword evidence="8" id="KW-0812">Transmembrane</keyword>
<protein>
    <recommendedName>
        <fullName evidence="10">Ig-like domain-containing protein</fullName>
    </recommendedName>
</protein>
<dbReference type="AlphaFoldDB" id="A0A673MF27"/>
<keyword evidence="6" id="KW-1015">Disulfide bond</keyword>
<dbReference type="InterPro" id="IPR007110">
    <property type="entry name" value="Ig-like_dom"/>
</dbReference>
<evidence type="ECO:0000259" key="10">
    <source>
        <dbReference type="PROSITE" id="PS50835"/>
    </source>
</evidence>
<sequence length="179" mass="20495">MYANACKSGVNAFLFVCLFVSDFTHCTVLHQPDSVIPVDPGANVTLQCFFTENYSMYDMFWYKQIKGQQPCAVVKAGAVADPIFHKGYLNTRFNISRSKKRLSLSIINISHWDEAVYYCGVEIFFDIKFGNGVFLALNVSSFNSAVNHIKHCRKSIKKYKTTVYLNIMLTFIYLLYICE</sequence>
<feature type="transmembrane region" description="Helical" evidence="8">
    <location>
        <begin position="159"/>
        <end position="177"/>
    </location>
</feature>
<keyword evidence="8" id="KW-1133">Transmembrane helix</keyword>
<dbReference type="InterPro" id="IPR013783">
    <property type="entry name" value="Ig-like_fold"/>
</dbReference>
<evidence type="ECO:0000313" key="12">
    <source>
        <dbReference type="Proteomes" id="UP000472270"/>
    </source>
</evidence>
<reference evidence="11" key="2">
    <citation type="submission" date="2025-09" db="UniProtKB">
        <authorList>
            <consortium name="Ensembl"/>
        </authorList>
    </citation>
    <scope>IDENTIFICATION</scope>
</reference>
<dbReference type="GO" id="GO:0002376">
    <property type="term" value="P:immune system process"/>
    <property type="evidence" value="ECO:0007669"/>
    <property type="project" value="UniProtKB-KW"/>
</dbReference>
<accession>A0A673MF27</accession>
<dbReference type="SMART" id="SM00406">
    <property type="entry name" value="IGv"/>
    <property type="match status" value="1"/>
</dbReference>
<evidence type="ECO:0000256" key="4">
    <source>
        <dbReference type="ARBA" id="ARBA00022859"/>
    </source>
</evidence>
<name>A0A673MF27_9TELE</name>
<evidence type="ECO:0000256" key="7">
    <source>
        <dbReference type="ARBA" id="ARBA00023180"/>
    </source>
</evidence>
<comment type="subcellular location">
    <subcellularLocation>
        <location evidence="1">Cell membrane</location>
    </subcellularLocation>
</comment>
<keyword evidence="12" id="KW-1185">Reference proteome</keyword>
<evidence type="ECO:0000313" key="11">
    <source>
        <dbReference type="Ensembl" id="ENSSRHP00000086727.1"/>
    </source>
</evidence>
<reference evidence="11" key="1">
    <citation type="submission" date="2025-08" db="UniProtKB">
        <authorList>
            <consortium name="Ensembl"/>
        </authorList>
    </citation>
    <scope>IDENTIFICATION</scope>
</reference>
<feature type="domain" description="Ig-like" evidence="10">
    <location>
        <begin position="38"/>
        <end position="122"/>
    </location>
</feature>
<evidence type="ECO:0000256" key="1">
    <source>
        <dbReference type="ARBA" id="ARBA00004236"/>
    </source>
</evidence>
<dbReference type="SMART" id="SM00409">
    <property type="entry name" value="IG"/>
    <property type="match status" value="1"/>
</dbReference>
<keyword evidence="5 8" id="KW-0472">Membrane</keyword>
<dbReference type="Pfam" id="PF07686">
    <property type="entry name" value="V-set"/>
    <property type="match status" value="1"/>
</dbReference>
<evidence type="ECO:0000256" key="2">
    <source>
        <dbReference type="ARBA" id="ARBA00022475"/>
    </source>
</evidence>
<dbReference type="Ensembl" id="ENSSRHT00000089073.1">
    <property type="protein sequence ID" value="ENSSRHP00000086727.1"/>
    <property type="gene ID" value="ENSSRHG00000042895.1"/>
</dbReference>
<dbReference type="InterPro" id="IPR013106">
    <property type="entry name" value="Ig_V-set"/>
</dbReference>
<dbReference type="SUPFAM" id="SSF48726">
    <property type="entry name" value="Immunoglobulin"/>
    <property type="match status" value="1"/>
</dbReference>
<dbReference type="PROSITE" id="PS50835">
    <property type="entry name" value="IG_LIKE"/>
    <property type="match status" value="1"/>
</dbReference>
<dbReference type="GO" id="GO:0009617">
    <property type="term" value="P:response to bacterium"/>
    <property type="evidence" value="ECO:0007669"/>
    <property type="project" value="TreeGrafter"/>
</dbReference>
<evidence type="ECO:0000256" key="5">
    <source>
        <dbReference type="ARBA" id="ARBA00023136"/>
    </source>
</evidence>
<keyword evidence="4" id="KW-0391">Immunity</keyword>
<proteinExistence type="predicted"/>
<evidence type="ECO:0000256" key="8">
    <source>
        <dbReference type="SAM" id="Phobius"/>
    </source>
</evidence>
<dbReference type="InterPro" id="IPR052051">
    <property type="entry name" value="TCR_complex_component"/>
</dbReference>
<dbReference type="GO" id="GO:0005886">
    <property type="term" value="C:plasma membrane"/>
    <property type="evidence" value="ECO:0007669"/>
    <property type="project" value="UniProtKB-SubCell"/>
</dbReference>
<evidence type="ECO:0000256" key="3">
    <source>
        <dbReference type="ARBA" id="ARBA00022729"/>
    </source>
</evidence>
<dbReference type="Proteomes" id="UP000472270">
    <property type="component" value="Unassembled WGS sequence"/>
</dbReference>
<evidence type="ECO:0000256" key="6">
    <source>
        <dbReference type="ARBA" id="ARBA00023157"/>
    </source>
</evidence>
<feature type="chain" id="PRO_5025611577" description="Ig-like domain-containing protein" evidence="9">
    <location>
        <begin position="27"/>
        <end position="179"/>
    </location>
</feature>
<keyword evidence="3 9" id="KW-0732">Signal</keyword>
<dbReference type="Gene3D" id="2.60.40.10">
    <property type="entry name" value="Immunoglobulins"/>
    <property type="match status" value="1"/>
</dbReference>
<keyword evidence="2" id="KW-1003">Cell membrane</keyword>
<dbReference type="InterPro" id="IPR036179">
    <property type="entry name" value="Ig-like_dom_sf"/>
</dbReference>
<feature type="signal peptide" evidence="9">
    <location>
        <begin position="1"/>
        <end position="26"/>
    </location>
</feature>
<dbReference type="PANTHER" id="PTHR19433:SF133">
    <property type="entry name" value="IMMUNE-TYPE RECEPTOR 5 PRECURSOR-RELATED"/>
    <property type="match status" value="1"/>
</dbReference>
<dbReference type="InterPro" id="IPR003599">
    <property type="entry name" value="Ig_sub"/>
</dbReference>